<dbReference type="Proteomes" id="UP000093000">
    <property type="component" value="Unassembled WGS sequence"/>
</dbReference>
<comment type="caution">
    <text evidence="2">The sequence shown here is derived from an EMBL/GenBank/DDBJ whole genome shotgun (WGS) entry which is preliminary data.</text>
</comment>
<evidence type="ECO:0000313" key="2">
    <source>
        <dbReference type="EMBL" id="OBZ87252.1"/>
    </source>
</evidence>
<sequence length="204" mass="23531">MILFRTCRLYLKHQNAAYSTLPKQAAGKFTSNKLISPHESDHVQRTLVYIDFLSGPFSETMKRYKMTASFFGLCGMMLVPALINSAPPLSIVLAGLSTVSPAIFVHFYTKGYVSKLIVYDDVKQVERERKRPRDIQDKFIGIETISFFGRLQLDSMWLSQLSYRSTTKGVFWQTKQKTFTLEREIMQADPYLKALCHRVEKKQP</sequence>
<feature type="transmembrane region" description="Helical" evidence="1">
    <location>
        <begin position="66"/>
        <end position="83"/>
    </location>
</feature>
<protein>
    <submittedName>
        <fullName evidence="2">Uncharacterized protein</fullName>
    </submittedName>
</protein>
<keyword evidence="1" id="KW-0472">Membrane</keyword>
<dbReference type="EMBL" id="LUGH01000235">
    <property type="protein sequence ID" value="OBZ87252.1"/>
    <property type="molecule type" value="Genomic_DNA"/>
</dbReference>
<evidence type="ECO:0000256" key="1">
    <source>
        <dbReference type="SAM" id="Phobius"/>
    </source>
</evidence>
<dbReference type="InParanoid" id="A0A1C7NDU1"/>
<dbReference type="OrthoDB" id="2386090at2759"/>
<keyword evidence="3" id="KW-1185">Reference proteome</keyword>
<feature type="transmembrane region" description="Helical" evidence="1">
    <location>
        <begin position="89"/>
        <end position="108"/>
    </location>
</feature>
<gene>
    <name evidence="2" type="ORF">A0J61_04701</name>
</gene>
<reference evidence="2 3" key="1">
    <citation type="submission" date="2016-03" db="EMBL/GenBank/DDBJ databases">
        <title>Choanephora cucurbitarum.</title>
        <authorList>
            <person name="Min B."/>
            <person name="Park H."/>
            <person name="Park J.-H."/>
            <person name="Shin H.-D."/>
            <person name="Choi I.-G."/>
        </authorList>
    </citation>
    <scope>NUCLEOTIDE SEQUENCE [LARGE SCALE GENOMIC DNA]</scope>
    <source>
        <strain evidence="2 3">KUS-F28377</strain>
    </source>
</reference>
<keyword evidence="1" id="KW-1133">Transmembrane helix</keyword>
<proteinExistence type="predicted"/>
<evidence type="ECO:0000313" key="3">
    <source>
        <dbReference type="Proteomes" id="UP000093000"/>
    </source>
</evidence>
<name>A0A1C7NDU1_9FUNG</name>
<keyword evidence="1" id="KW-0812">Transmembrane</keyword>
<dbReference type="AlphaFoldDB" id="A0A1C7NDU1"/>
<organism evidence="2 3">
    <name type="scientific">Choanephora cucurbitarum</name>
    <dbReference type="NCBI Taxonomy" id="101091"/>
    <lineage>
        <taxon>Eukaryota</taxon>
        <taxon>Fungi</taxon>
        <taxon>Fungi incertae sedis</taxon>
        <taxon>Mucoromycota</taxon>
        <taxon>Mucoromycotina</taxon>
        <taxon>Mucoromycetes</taxon>
        <taxon>Mucorales</taxon>
        <taxon>Mucorineae</taxon>
        <taxon>Choanephoraceae</taxon>
        <taxon>Choanephoroideae</taxon>
        <taxon>Choanephora</taxon>
    </lineage>
</organism>
<accession>A0A1C7NDU1</accession>